<feature type="domain" description="Ras-associating" evidence="1">
    <location>
        <begin position="15"/>
        <end position="69"/>
    </location>
</feature>
<organism evidence="2 3">
    <name type="scientific">Sinanodonta woodiana</name>
    <name type="common">Chinese pond mussel</name>
    <name type="synonym">Anodonta woodiana</name>
    <dbReference type="NCBI Taxonomy" id="1069815"/>
    <lineage>
        <taxon>Eukaryota</taxon>
        <taxon>Metazoa</taxon>
        <taxon>Spiralia</taxon>
        <taxon>Lophotrochozoa</taxon>
        <taxon>Mollusca</taxon>
        <taxon>Bivalvia</taxon>
        <taxon>Autobranchia</taxon>
        <taxon>Heteroconchia</taxon>
        <taxon>Palaeoheterodonta</taxon>
        <taxon>Unionida</taxon>
        <taxon>Unionoidea</taxon>
        <taxon>Unionidae</taxon>
        <taxon>Unioninae</taxon>
        <taxon>Sinanodonta</taxon>
    </lineage>
</organism>
<comment type="caution">
    <text evidence="2">The sequence shown here is derived from an EMBL/GenBank/DDBJ whole genome shotgun (WGS) entry which is preliminary data.</text>
</comment>
<dbReference type="EMBL" id="JBJQND010000017">
    <property type="protein sequence ID" value="KAL3842796.1"/>
    <property type="molecule type" value="Genomic_DNA"/>
</dbReference>
<accession>A0ABD3U091</accession>
<proteinExistence type="predicted"/>
<evidence type="ECO:0000259" key="1">
    <source>
        <dbReference type="Pfam" id="PF00788"/>
    </source>
</evidence>
<sequence>MFQMKTISVLVEGSKCYLKVTETTTCDDVIQYLLNYIGLKENAKDPYYLKVSNNITEQQLPRKSSILNVANDLMLESNKIHCIIRKKTPIFKFKLSIAKRIRLREKPSTTDLKVENDLSIPLDTSKYTPAMNASEQIRGVKRLYELVRVQKRRLSEVYQKLNGTAKFFKQTITKKKIQPNADTSLDQFLQNVNKENMQGFLNFCDVVATKKMENLSSDLPISASVNRSVIERHMRTVSNTLQSPLVDNTTENPLVKETSVPKLNHDSDDLTNDVLISDDNIYQRAKGEKSFGRMALPSSRRLTIADPSRIRWNEEPLHSTPLANKTMSYLNKSIKPNRMKRQFGSIRLSQDLLTNGKAQEMPKCDSSLNRRPDGDLSMFIFERKSAFSSQTDKYKYFLENCYGSNSKDSLDRTLQDKELDDSVLNHIDDKMNVSIYSSPSFNILSRKVPNDRDHLMLTVDRSPREFPPVHNVQEEYLDDLMKANCKMRLVNYSFSDVDISTLSCESVGMSCDCKKTPCATFTRDYVTKFGYSPESE</sequence>
<evidence type="ECO:0000313" key="3">
    <source>
        <dbReference type="Proteomes" id="UP001634394"/>
    </source>
</evidence>
<keyword evidence="3" id="KW-1185">Reference proteome</keyword>
<name>A0ABD3U091_SINWO</name>
<dbReference type="AlphaFoldDB" id="A0ABD3U091"/>
<dbReference type="Gene3D" id="3.10.20.90">
    <property type="entry name" value="Phosphatidylinositol 3-kinase Catalytic Subunit, Chain A, domain 1"/>
    <property type="match status" value="1"/>
</dbReference>
<protein>
    <recommendedName>
        <fullName evidence="1">Ras-associating domain-containing protein</fullName>
    </recommendedName>
</protein>
<gene>
    <name evidence="2" type="ORF">ACJMK2_020780</name>
</gene>
<evidence type="ECO:0000313" key="2">
    <source>
        <dbReference type="EMBL" id="KAL3842796.1"/>
    </source>
</evidence>
<dbReference type="Pfam" id="PF00788">
    <property type="entry name" value="RA"/>
    <property type="match status" value="1"/>
</dbReference>
<reference evidence="2 3" key="1">
    <citation type="submission" date="2024-11" db="EMBL/GenBank/DDBJ databases">
        <title>Chromosome-level genome assembly of the freshwater bivalve Anodonta woodiana.</title>
        <authorList>
            <person name="Chen X."/>
        </authorList>
    </citation>
    <scope>NUCLEOTIDE SEQUENCE [LARGE SCALE GENOMIC DNA]</scope>
    <source>
        <strain evidence="2">MN2024</strain>
        <tissue evidence="2">Gills</tissue>
    </source>
</reference>
<dbReference type="Proteomes" id="UP001634394">
    <property type="component" value="Unassembled WGS sequence"/>
</dbReference>
<dbReference type="InterPro" id="IPR000159">
    <property type="entry name" value="RA_dom"/>
</dbReference>